<dbReference type="AlphaFoldDB" id="A0A2K1Q3K9"/>
<comment type="subcellular location">
    <subcellularLocation>
        <location evidence="1 8">Cytoplasm</location>
    </subcellularLocation>
</comment>
<dbReference type="PANTHER" id="PTHR43033">
    <property type="entry name" value="TRNA(ILE)-LYSIDINE SYNTHASE-RELATED"/>
    <property type="match status" value="1"/>
</dbReference>
<comment type="domain">
    <text evidence="8">The N-terminal region contains the highly conserved SGGXDS motif, predicted to be a P-loop motif involved in ATP binding.</text>
</comment>
<dbReference type="PANTHER" id="PTHR43033:SF1">
    <property type="entry name" value="TRNA(ILE)-LYSIDINE SYNTHASE-RELATED"/>
    <property type="match status" value="1"/>
</dbReference>
<dbReference type="CDD" id="cd01992">
    <property type="entry name" value="TilS_N"/>
    <property type="match status" value="1"/>
</dbReference>
<dbReference type="GO" id="GO:0006400">
    <property type="term" value="P:tRNA modification"/>
    <property type="evidence" value="ECO:0007669"/>
    <property type="project" value="UniProtKB-UniRule"/>
</dbReference>
<dbReference type="OrthoDB" id="9807403at2"/>
<dbReference type="SUPFAM" id="SSF56037">
    <property type="entry name" value="PheT/TilS domain"/>
    <property type="match status" value="1"/>
</dbReference>
<dbReference type="Gene3D" id="3.40.50.620">
    <property type="entry name" value="HUPs"/>
    <property type="match status" value="1"/>
</dbReference>
<evidence type="ECO:0000259" key="9">
    <source>
        <dbReference type="SMART" id="SM00977"/>
    </source>
</evidence>
<gene>
    <name evidence="8" type="primary">tilS</name>
    <name evidence="10" type="ORF">Lysil_1166</name>
</gene>
<keyword evidence="4 8" id="KW-0819">tRNA processing</keyword>
<keyword evidence="11" id="KW-1185">Reference proteome</keyword>
<dbReference type="InterPro" id="IPR015262">
    <property type="entry name" value="tRNA_Ile_lys_synt_subst-bd"/>
</dbReference>
<dbReference type="InterPro" id="IPR014729">
    <property type="entry name" value="Rossmann-like_a/b/a_fold"/>
</dbReference>
<dbReference type="GO" id="GO:0005524">
    <property type="term" value="F:ATP binding"/>
    <property type="evidence" value="ECO:0007669"/>
    <property type="project" value="UniProtKB-UniRule"/>
</dbReference>
<evidence type="ECO:0000313" key="10">
    <source>
        <dbReference type="EMBL" id="PNS09537.1"/>
    </source>
</evidence>
<dbReference type="RefSeq" id="WP_103074576.1">
    <property type="nucleotide sequence ID" value="NZ_NPZB01000001.1"/>
</dbReference>
<dbReference type="EMBL" id="NPZB01000001">
    <property type="protein sequence ID" value="PNS09537.1"/>
    <property type="molecule type" value="Genomic_DNA"/>
</dbReference>
<dbReference type="Proteomes" id="UP000236220">
    <property type="component" value="Unassembled WGS sequence"/>
</dbReference>
<dbReference type="InterPro" id="IPR012094">
    <property type="entry name" value="tRNA_Ile_lys_synt"/>
</dbReference>
<evidence type="ECO:0000256" key="5">
    <source>
        <dbReference type="ARBA" id="ARBA00022741"/>
    </source>
</evidence>
<accession>A0A2K1Q3K9</accession>
<reference evidence="10 11" key="1">
    <citation type="submission" date="2017-08" db="EMBL/GenBank/DDBJ databases">
        <title>Lysobacter sylvestris genome.</title>
        <authorList>
            <person name="Zhang D.-C."/>
            <person name="Albuquerque L."/>
            <person name="Franca L."/>
            <person name="Froufe H.J.C."/>
            <person name="Barroso C."/>
            <person name="Egas C."/>
            <person name="Da Costa M."/>
            <person name="Margesin R."/>
        </authorList>
    </citation>
    <scope>NUCLEOTIDE SEQUENCE [LARGE SCALE GENOMIC DNA]</scope>
    <source>
        <strain evidence="10 11">AM20-91</strain>
    </source>
</reference>
<proteinExistence type="inferred from homology"/>
<dbReference type="InterPro" id="IPR012795">
    <property type="entry name" value="tRNA_Ile_lys_synt_N"/>
</dbReference>
<keyword evidence="5 8" id="KW-0547">Nucleotide-binding</keyword>
<dbReference type="SUPFAM" id="SSF82829">
    <property type="entry name" value="MesJ substrate recognition domain-like"/>
    <property type="match status" value="1"/>
</dbReference>
<evidence type="ECO:0000256" key="2">
    <source>
        <dbReference type="ARBA" id="ARBA00022490"/>
    </source>
</evidence>
<keyword evidence="2 8" id="KW-0963">Cytoplasm</keyword>
<dbReference type="SMART" id="SM00977">
    <property type="entry name" value="TilS_C"/>
    <property type="match status" value="1"/>
</dbReference>
<dbReference type="Pfam" id="PF01171">
    <property type="entry name" value="ATP_bind_3"/>
    <property type="match status" value="1"/>
</dbReference>
<evidence type="ECO:0000313" key="11">
    <source>
        <dbReference type="Proteomes" id="UP000236220"/>
    </source>
</evidence>
<feature type="domain" description="Lysidine-tRNA(Ile) synthetase C-terminal" evidence="9">
    <location>
        <begin position="351"/>
        <end position="423"/>
    </location>
</feature>
<dbReference type="NCBIfam" id="TIGR02433">
    <property type="entry name" value="lysidine_TilS_C"/>
    <property type="match status" value="1"/>
</dbReference>
<evidence type="ECO:0000256" key="4">
    <source>
        <dbReference type="ARBA" id="ARBA00022694"/>
    </source>
</evidence>
<evidence type="ECO:0000256" key="1">
    <source>
        <dbReference type="ARBA" id="ARBA00004496"/>
    </source>
</evidence>
<sequence length="426" mass="47924">MSSNTSLPLIPSPVASDAAVVVGLSGGLDSTVLLHRLHREMPRLRALHVHHGLHPEADVWAEHCVASCAELDVPLRVARVEVDHASGLGLEGAARDARHAVFKSELRDGEVLALAHHRDDQAETFLLRALRASGNDGLSAMRAWREYATGWLWRPLLDTSRADIREYACMHGLRWIEDPSNASSTQDRNFLRNEVMPLLRQRWPQASAAFARSAQLAAETMDRAADGIRIALRACRRDDGDLDVTTLHRLPADLRADVVRLWVADARLPPLPGSGITTLEHELLPARRDAQAEYRWQQARIVRWRDRLHAEGLHPALDADFHAEWNGRDPLSLPDGTRLQLHGAEEFDRTVQVRARHGGERIHLPNRDHSHSLKHALQQADIPPWLRERLPLLMDGDEVLAAGPLHSARLHDWLIDRHARLDWQLA</sequence>
<dbReference type="InterPro" id="IPR012796">
    <property type="entry name" value="Lysidine-tRNA-synth_C"/>
</dbReference>
<comment type="catalytic activity">
    <reaction evidence="7 8">
        <text>cytidine(34) in tRNA(Ile2) + L-lysine + ATP = lysidine(34) in tRNA(Ile2) + AMP + diphosphate + H(+)</text>
        <dbReference type="Rhea" id="RHEA:43744"/>
        <dbReference type="Rhea" id="RHEA-COMP:10625"/>
        <dbReference type="Rhea" id="RHEA-COMP:10670"/>
        <dbReference type="ChEBI" id="CHEBI:15378"/>
        <dbReference type="ChEBI" id="CHEBI:30616"/>
        <dbReference type="ChEBI" id="CHEBI:32551"/>
        <dbReference type="ChEBI" id="CHEBI:33019"/>
        <dbReference type="ChEBI" id="CHEBI:82748"/>
        <dbReference type="ChEBI" id="CHEBI:83665"/>
        <dbReference type="ChEBI" id="CHEBI:456215"/>
        <dbReference type="EC" id="6.3.4.19"/>
    </reaction>
</comment>
<dbReference type="Pfam" id="PF09179">
    <property type="entry name" value="TilS"/>
    <property type="match status" value="1"/>
</dbReference>
<dbReference type="InterPro" id="IPR011063">
    <property type="entry name" value="TilS/TtcA_N"/>
</dbReference>
<evidence type="ECO:0000256" key="7">
    <source>
        <dbReference type="ARBA" id="ARBA00048539"/>
    </source>
</evidence>
<dbReference type="HAMAP" id="MF_01161">
    <property type="entry name" value="tRNA_Ile_lys_synt"/>
    <property type="match status" value="1"/>
</dbReference>
<dbReference type="EC" id="6.3.4.19" evidence="8"/>
<name>A0A2K1Q3K9_9GAMM</name>
<keyword evidence="6 8" id="KW-0067">ATP-binding</keyword>
<comment type="similarity">
    <text evidence="8">Belongs to the tRNA(Ile)-lysidine synthase family.</text>
</comment>
<dbReference type="Gene3D" id="1.20.59.20">
    <property type="match status" value="1"/>
</dbReference>
<dbReference type="SUPFAM" id="SSF52402">
    <property type="entry name" value="Adenine nucleotide alpha hydrolases-like"/>
    <property type="match status" value="1"/>
</dbReference>
<keyword evidence="3 8" id="KW-0436">Ligase</keyword>
<evidence type="ECO:0000256" key="8">
    <source>
        <dbReference type="HAMAP-Rule" id="MF_01161"/>
    </source>
</evidence>
<organism evidence="10 11">
    <name type="scientific">Solilutibacter silvestris</name>
    <dbReference type="NCBI Taxonomy" id="1645665"/>
    <lineage>
        <taxon>Bacteria</taxon>
        <taxon>Pseudomonadati</taxon>
        <taxon>Pseudomonadota</taxon>
        <taxon>Gammaproteobacteria</taxon>
        <taxon>Lysobacterales</taxon>
        <taxon>Lysobacteraceae</taxon>
        <taxon>Solilutibacter</taxon>
    </lineage>
</organism>
<dbReference type="NCBIfam" id="TIGR02432">
    <property type="entry name" value="lysidine_TilS_N"/>
    <property type="match status" value="1"/>
</dbReference>
<dbReference type="GO" id="GO:0005737">
    <property type="term" value="C:cytoplasm"/>
    <property type="evidence" value="ECO:0007669"/>
    <property type="project" value="UniProtKB-SubCell"/>
</dbReference>
<feature type="binding site" evidence="8">
    <location>
        <begin position="25"/>
        <end position="30"/>
    </location>
    <ligand>
        <name>ATP</name>
        <dbReference type="ChEBI" id="CHEBI:30616"/>
    </ligand>
</feature>
<evidence type="ECO:0000256" key="3">
    <source>
        <dbReference type="ARBA" id="ARBA00022598"/>
    </source>
</evidence>
<evidence type="ECO:0000256" key="6">
    <source>
        <dbReference type="ARBA" id="ARBA00022840"/>
    </source>
</evidence>
<comment type="caution">
    <text evidence="10">The sequence shown here is derived from an EMBL/GenBank/DDBJ whole genome shotgun (WGS) entry which is preliminary data.</text>
</comment>
<dbReference type="Pfam" id="PF11734">
    <property type="entry name" value="TilS_C"/>
    <property type="match status" value="1"/>
</dbReference>
<protein>
    <recommendedName>
        <fullName evidence="8">tRNA(Ile)-lysidine synthase</fullName>
        <ecNumber evidence="8">6.3.4.19</ecNumber>
    </recommendedName>
    <alternativeName>
        <fullName evidence="8">tRNA(Ile)-2-lysyl-cytidine synthase</fullName>
    </alternativeName>
    <alternativeName>
        <fullName evidence="8">tRNA(Ile)-lysidine synthetase</fullName>
    </alternativeName>
</protein>
<dbReference type="GO" id="GO:0032267">
    <property type="term" value="F:tRNA(Ile)-lysidine synthase activity"/>
    <property type="evidence" value="ECO:0007669"/>
    <property type="project" value="UniProtKB-EC"/>
</dbReference>
<comment type="function">
    <text evidence="8">Ligates lysine onto the cytidine present at position 34 of the AUA codon-specific tRNA(Ile) that contains the anticodon CAU, in an ATP-dependent manner. Cytidine is converted to lysidine, thus changing the amino acid specificity of the tRNA from methionine to isoleucine.</text>
</comment>